<organism evidence="1 2">
    <name type="scientific">Colocasia esculenta</name>
    <name type="common">Wild taro</name>
    <name type="synonym">Arum esculentum</name>
    <dbReference type="NCBI Taxonomy" id="4460"/>
    <lineage>
        <taxon>Eukaryota</taxon>
        <taxon>Viridiplantae</taxon>
        <taxon>Streptophyta</taxon>
        <taxon>Embryophyta</taxon>
        <taxon>Tracheophyta</taxon>
        <taxon>Spermatophyta</taxon>
        <taxon>Magnoliopsida</taxon>
        <taxon>Liliopsida</taxon>
        <taxon>Araceae</taxon>
        <taxon>Aroideae</taxon>
        <taxon>Colocasieae</taxon>
        <taxon>Colocasia</taxon>
    </lineage>
</organism>
<accession>A0A843WAV3</accession>
<gene>
    <name evidence="1" type="ORF">Taro_034703</name>
</gene>
<sequence>MAASTVSGSLGGYSAEFLSPEQQERFTFVKTKICGNKAVDIEDLEKNGMHSVIEAMNRMQWMGITTLSEIS</sequence>
<reference evidence="1" key="1">
    <citation type="submission" date="2017-07" db="EMBL/GenBank/DDBJ databases">
        <title>Taro Niue Genome Assembly and Annotation.</title>
        <authorList>
            <person name="Atibalentja N."/>
            <person name="Keating K."/>
            <person name="Fields C.J."/>
        </authorList>
    </citation>
    <scope>NUCLEOTIDE SEQUENCE</scope>
    <source>
        <strain evidence="1">Niue_2</strain>
        <tissue evidence="1">Leaf</tissue>
    </source>
</reference>
<dbReference type="AlphaFoldDB" id="A0A843WAV3"/>
<proteinExistence type="predicted"/>
<protein>
    <submittedName>
        <fullName evidence="1">Uncharacterized protein</fullName>
    </submittedName>
</protein>
<evidence type="ECO:0000313" key="1">
    <source>
        <dbReference type="EMBL" id="MQM01945.1"/>
    </source>
</evidence>
<dbReference type="Proteomes" id="UP000652761">
    <property type="component" value="Unassembled WGS sequence"/>
</dbReference>
<evidence type="ECO:0000313" key="2">
    <source>
        <dbReference type="Proteomes" id="UP000652761"/>
    </source>
</evidence>
<comment type="caution">
    <text evidence="1">The sequence shown here is derived from an EMBL/GenBank/DDBJ whole genome shotgun (WGS) entry which is preliminary data.</text>
</comment>
<dbReference type="OrthoDB" id="848707at2759"/>
<name>A0A843WAV3_COLES</name>
<dbReference type="EMBL" id="NMUH01002761">
    <property type="protein sequence ID" value="MQM01945.1"/>
    <property type="molecule type" value="Genomic_DNA"/>
</dbReference>
<keyword evidence="2" id="KW-1185">Reference proteome</keyword>